<feature type="region of interest" description="Disordered" evidence="1">
    <location>
        <begin position="1"/>
        <end position="38"/>
    </location>
</feature>
<keyword evidence="4" id="KW-1185">Reference proteome</keyword>
<gene>
    <name evidence="3" type="ORF">MYCTH_2130620</name>
</gene>
<dbReference type="VEuPathDB" id="FungiDB:MYCTH_2130620"/>
<name>G2QPE3_THET4</name>
<reference evidence="3 4" key="1">
    <citation type="journal article" date="2011" name="Nat. Biotechnol.">
        <title>Comparative genomic analysis of the thermophilic biomass-degrading fungi Myceliophthora thermophila and Thielavia terrestris.</title>
        <authorList>
            <person name="Berka R.M."/>
            <person name="Grigoriev I.V."/>
            <person name="Otillar R."/>
            <person name="Salamov A."/>
            <person name="Grimwood J."/>
            <person name="Reid I."/>
            <person name="Ishmael N."/>
            <person name="John T."/>
            <person name="Darmond C."/>
            <person name="Moisan M.-C."/>
            <person name="Henrissat B."/>
            <person name="Coutinho P.M."/>
            <person name="Lombard V."/>
            <person name="Natvig D.O."/>
            <person name="Lindquist E."/>
            <person name="Schmutz J."/>
            <person name="Lucas S."/>
            <person name="Harris P."/>
            <person name="Powlowski J."/>
            <person name="Bellemare A."/>
            <person name="Taylor D."/>
            <person name="Butler G."/>
            <person name="de Vries R.P."/>
            <person name="Allijn I.E."/>
            <person name="van den Brink J."/>
            <person name="Ushinsky S."/>
            <person name="Storms R."/>
            <person name="Powell A.J."/>
            <person name="Paulsen I.T."/>
            <person name="Elbourne L.D.H."/>
            <person name="Baker S.E."/>
            <person name="Magnuson J."/>
            <person name="LaBoissiere S."/>
            <person name="Clutterbuck A.J."/>
            <person name="Martinez D."/>
            <person name="Wogulis M."/>
            <person name="de Leon A.L."/>
            <person name="Rey M.W."/>
            <person name="Tsang A."/>
        </authorList>
    </citation>
    <scope>NUCLEOTIDE SEQUENCE [LARGE SCALE GENOMIC DNA]</scope>
    <source>
        <strain evidence="4">ATCC 42464 / BCRC 31852 / DSM 1799</strain>
    </source>
</reference>
<accession>G2QPE3</accession>
<dbReference type="InterPro" id="IPR031359">
    <property type="entry name" value="NACHT_N"/>
</dbReference>
<evidence type="ECO:0000313" key="4">
    <source>
        <dbReference type="Proteomes" id="UP000007322"/>
    </source>
</evidence>
<dbReference type="Proteomes" id="UP000007322">
    <property type="component" value="Chromosome 7"/>
</dbReference>
<sequence>MGLREKFGQKFGHSTDKVGATQTSALSRGNKAESGSQALDDTPIRKLWDLAYDKLREEEEGAILEYEKKLQRKMDEVNRDSWKLRFGSNEVLVKDLAEPVSGIISRANDYIIGAVITSNPYAATAWTGVALLLPLLLNPSMQAASLARGLEYISSLISQSRMWEELYEMTAG</sequence>
<dbReference type="KEGG" id="mtm:MYCTH_2130620"/>
<organism evidence="3 4">
    <name type="scientific">Thermothelomyces thermophilus (strain ATCC 42464 / BCRC 31852 / DSM 1799)</name>
    <name type="common">Sporotrichum thermophile</name>
    <dbReference type="NCBI Taxonomy" id="573729"/>
    <lineage>
        <taxon>Eukaryota</taxon>
        <taxon>Fungi</taxon>
        <taxon>Dikarya</taxon>
        <taxon>Ascomycota</taxon>
        <taxon>Pezizomycotina</taxon>
        <taxon>Sordariomycetes</taxon>
        <taxon>Sordariomycetidae</taxon>
        <taxon>Sordariales</taxon>
        <taxon>Chaetomiaceae</taxon>
        <taxon>Thermothelomyces</taxon>
    </lineage>
</organism>
<evidence type="ECO:0000313" key="3">
    <source>
        <dbReference type="EMBL" id="AEO61456.1"/>
    </source>
</evidence>
<dbReference type="eggNOG" id="KOG4177">
    <property type="taxonomic scope" value="Eukaryota"/>
</dbReference>
<dbReference type="HOGENOM" id="CLU_1556346_0_0_1"/>
<protein>
    <recommendedName>
        <fullName evidence="2">NWD NACHT-NTPase N-terminal domain-containing protein</fullName>
    </recommendedName>
</protein>
<dbReference type="EMBL" id="CP003008">
    <property type="protein sequence ID" value="AEO61456.1"/>
    <property type="molecule type" value="Genomic_DNA"/>
</dbReference>
<dbReference type="OrthoDB" id="4900261at2759"/>
<evidence type="ECO:0000259" key="2">
    <source>
        <dbReference type="Pfam" id="PF17100"/>
    </source>
</evidence>
<dbReference type="RefSeq" id="XP_003666701.1">
    <property type="nucleotide sequence ID" value="XM_003666653.1"/>
</dbReference>
<feature type="compositionally biased region" description="Basic and acidic residues" evidence="1">
    <location>
        <begin position="1"/>
        <end position="16"/>
    </location>
</feature>
<proteinExistence type="predicted"/>
<dbReference type="InParanoid" id="G2QPE3"/>
<feature type="domain" description="NWD NACHT-NTPase N-terminal" evidence="2">
    <location>
        <begin position="102"/>
        <end position="156"/>
    </location>
</feature>
<dbReference type="AlphaFoldDB" id="G2QPE3"/>
<feature type="compositionally biased region" description="Polar residues" evidence="1">
    <location>
        <begin position="20"/>
        <end position="38"/>
    </location>
</feature>
<dbReference type="Pfam" id="PF17100">
    <property type="entry name" value="NACHT_N"/>
    <property type="match status" value="1"/>
</dbReference>
<dbReference type="GeneID" id="11510134"/>
<evidence type="ECO:0000256" key="1">
    <source>
        <dbReference type="SAM" id="MobiDB-lite"/>
    </source>
</evidence>